<organism evidence="1 2">
    <name type="scientific">Polyplax serrata</name>
    <name type="common">Common mouse louse</name>
    <dbReference type="NCBI Taxonomy" id="468196"/>
    <lineage>
        <taxon>Eukaryota</taxon>
        <taxon>Metazoa</taxon>
        <taxon>Ecdysozoa</taxon>
        <taxon>Arthropoda</taxon>
        <taxon>Hexapoda</taxon>
        <taxon>Insecta</taxon>
        <taxon>Pterygota</taxon>
        <taxon>Neoptera</taxon>
        <taxon>Paraneoptera</taxon>
        <taxon>Psocodea</taxon>
        <taxon>Troctomorpha</taxon>
        <taxon>Phthiraptera</taxon>
        <taxon>Anoplura</taxon>
        <taxon>Polyplacidae</taxon>
        <taxon>Polyplax</taxon>
    </lineage>
</organism>
<dbReference type="Proteomes" id="UP001359485">
    <property type="component" value="Unassembled WGS sequence"/>
</dbReference>
<keyword evidence="2" id="KW-1185">Reference proteome</keyword>
<gene>
    <name evidence="1" type="ORF">RUM44_010458</name>
</gene>
<evidence type="ECO:0000313" key="1">
    <source>
        <dbReference type="EMBL" id="KAK6627976.1"/>
    </source>
</evidence>
<name>A0ABR1AVN2_POLSC</name>
<dbReference type="EMBL" id="JAWJWF010000045">
    <property type="protein sequence ID" value="KAK6627976.1"/>
    <property type="molecule type" value="Genomic_DNA"/>
</dbReference>
<reference evidence="1 2" key="1">
    <citation type="submission" date="2023-09" db="EMBL/GenBank/DDBJ databases">
        <title>Genomes of two closely related lineages of the louse Polyplax serrata with different host specificities.</title>
        <authorList>
            <person name="Martinu J."/>
            <person name="Tarabai H."/>
            <person name="Stefka J."/>
            <person name="Hypsa V."/>
        </authorList>
    </citation>
    <scope>NUCLEOTIDE SEQUENCE [LARGE SCALE GENOMIC DNA]</scope>
    <source>
        <strain evidence="1">98ZLc_SE</strain>
    </source>
</reference>
<evidence type="ECO:0000313" key="2">
    <source>
        <dbReference type="Proteomes" id="UP001359485"/>
    </source>
</evidence>
<comment type="caution">
    <text evidence="1">The sequence shown here is derived from an EMBL/GenBank/DDBJ whole genome shotgun (WGS) entry which is preliminary data.</text>
</comment>
<accession>A0ABR1AVN2</accession>
<sequence>MKSVKLIGFFTHASPDPHGENTPAKGMLIILTTYAKIVLVNDSQKDSETMKVQGFRAGTTNLLLSKVHTCSKLDN</sequence>
<proteinExistence type="predicted"/>
<protein>
    <submittedName>
        <fullName evidence="1">Uncharacterized protein</fullName>
    </submittedName>
</protein>